<evidence type="ECO:0000256" key="3">
    <source>
        <dbReference type="SAM" id="Phobius"/>
    </source>
</evidence>
<keyword evidence="8" id="KW-1185">Reference proteome</keyword>
<dbReference type="SUPFAM" id="SSF103481">
    <property type="entry name" value="Multidrug resistance efflux transporter EmrE"/>
    <property type="match status" value="1"/>
</dbReference>
<name>A0A383VHH4_TETOB</name>
<dbReference type="PANTHER" id="PTHR13146:SF3">
    <property type="entry name" value="EAMA DOMAIN-CONTAINING PROTEIN"/>
    <property type="match status" value="1"/>
</dbReference>
<organism evidence="6 8">
    <name type="scientific">Tetradesmus obliquus</name>
    <name type="common">Green alga</name>
    <name type="synonym">Acutodesmus obliquus</name>
    <dbReference type="NCBI Taxonomy" id="3088"/>
    <lineage>
        <taxon>Eukaryota</taxon>
        <taxon>Viridiplantae</taxon>
        <taxon>Chlorophyta</taxon>
        <taxon>core chlorophytes</taxon>
        <taxon>Chlorophyceae</taxon>
        <taxon>CS clade</taxon>
        <taxon>Sphaeropleales</taxon>
        <taxon>Scenedesmaceae</taxon>
        <taxon>Tetradesmus</taxon>
    </lineage>
</organism>
<feature type="region of interest" description="Disordered" evidence="2">
    <location>
        <begin position="146"/>
        <end position="172"/>
    </location>
</feature>
<feature type="chain" id="PRO_5033361448" description="EamA domain-containing protein" evidence="4">
    <location>
        <begin position="22"/>
        <end position="556"/>
    </location>
</feature>
<evidence type="ECO:0000256" key="2">
    <source>
        <dbReference type="SAM" id="MobiDB-lite"/>
    </source>
</evidence>
<dbReference type="PANTHER" id="PTHR13146">
    <property type="match status" value="1"/>
</dbReference>
<comment type="similarity">
    <text evidence="1">Belongs to the drug/metabolite transporter (DMT) superfamily. Plant drug/metabolite exporter (P-DME) (TC 2.A.7.4) family.</text>
</comment>
<dbReference type="AlphaFoldDB" id="A0A383VHH4"/>
<feature type="transmembrane region" description="Helical" evidence="3">
    <location>
        <begin position="236"/>
        <end position="258"/>
    </location>
</feature>
<evidence type="ECO:0000313" key="6">
    <source>
        <dbReference type="EMBL" id="SZX64651.1"/>
    </source>
</evidence>
<dbReference type="GO" id="GO:0016020">
    <property type="term" value="C:membrane"/>
    <property type="evidence" value="ECO:0007669"/>
    <property type="project" value="InterPro"/>
</dbReference>
<gene>
    <name evidence="7" type="ORF">BQ4739_LOCUS13309</name>
    <name evidence="6" type="ORF">BQ4739_LOCUS5147</name>
</gene>
<keyword evidence="4" id="KW-0732">Signal</keyword>
<keyword evidence="3" id="KW-0472">Membrane</keyword>
<keyword evidence="3" id="KW-1133">Transmembrane helix</keyword>
<feature type="signal peptide" evidence="4">
    <location>
        <begin position="1"/>
        <end position="21"/>
    </location>
</feature>
<dbReference type="EMBL" id="FNXT01000432">
    <property type="protein sequence ID" value="SZX64651.1"/>
    <property type="molecule type" value="Genomic_DNA"/>
</dbReference>
<feature type="transmembrane region" description="Helical" evidence="3">
    <location>
        <begin position="45"/>
        <end position="65"/>
    </location>
</feature>
<reference evidence="6 8" key="1">
    <citation type="submission" date="2016-10" db="EMBL/GenBank/DDBJ databases">
        <authorList>
            <person name="Cai Z."/>
        </authorList>
    </citation>
    <scope>NUCLEOTIDE SEQUENCE [LARGE SCALE GENOMIC DNA]</scope>
</reference>
<proteinExistence type="inferred from homology"/>
<dbReference type="EMBL" id="FNXT01001186">
    <property type="protein sequence ID" value="SZX73198.1"/>
    <property type="molecule type" value="Genomic_DNA"/>
</dbReference>
<feature type="transmembrane region" description="Helical" evidence="3">
    <location>
        <begin position="399"/>
        <end position="419"/>
    </location>
</feature>
<feature type="region of interest" description="Disordered" evidence="2">
    <location>
        <begin position="73"/>
        <end position="97"/>
    </location>
</feature>
<sequence>MAGLSASLNAAVLILCGAVNALLSKVVYQLQGQDCSGDTKPFQKPWLQTALMFVAMALCLPIGLGMEAWQQRKKKAGNTNSSSSSSSSRRHAAGAVPRKVIANPTAGAAAEAPAGTTSTAAAGAGAAAAGDASDLSVPLLAARAQDRLQQHEHDHEHDREDDHEVHGSGSSSGAKFILKEGLMLCIPTGFDLAATTLMNVGLLYVAASVFQILRGSEMLFAALFAVLFLKRHLNKWHFMGVALCMTGISLVGVSRVLAGNDSSGADSLQDLLSTPSSSSSTEASQASISSLLPMLGIGGGVGGSGVGEGGAAAADPKKALLGMCLIILSQAIQAGQVTVEDHFMSEMGMHPLKVVGWEGVIGSVVMLGGALPLLQRLPFEDGSGLAEDSVGSWCMVKSSTSIAVVLFLSSAAVLVYNISGMYVTEQVGAAARTVLENARTLLVWLAGLGLFYLHIGSGGVSLGEAWDSWSWLQAVGFAVFAAGALLYDKGHKQEEAASIAAGQTPKFSKWAVLKSTLNIHAGHYVGLKTFRAAANSVMAAQRLARLAEEGSGDISC</sequence>
<evidence type="ECO:0000313" key="7">
    <source>
        <dbReference type="EMBL" id="SZX73198.1"/>
    </source>
</evidence>
<protein>
    <recommendedName>
        <fullName evidence="5">EamA domain-containing protein</fullName>
    </recommendedName>
</protein>
<feature type="transmembrane region" description="Helical" evidence="3">
    <location>
        <begin position="468"/>
        <end position="487"/>
    </location>
</feature>
<feature type="transmembrane region" description="Helical" evidence="3">
    <location>
        <begin position="181"/>
        <end position="206"/>
    </location>
</feature>
<dbReference type="InterPro" id="IPR000620">
    <property type="entry name" value="EamA_dom"/>
</dbReference>
<evidence type="ECO:0000259" key="5">
    <source>
        <dbReference type="Pfam" id="PF00892"/>
    </source>
</evidence>
<evidence type="ECO:0000256" key="1">
    <source>
        <dbReference type="ARBA" id="ARBA00007635"/>
    </source>
</evidence>
<feature type="transmembrane region" description="Helical" evidence="3">
    <location>
        <begin position="212"/>
        <end position="229"/>
    </location>
</feature>
<dbReference type="Proteomes" id="UP000256970">
    <property type="component" value="Unassembled WGS sequence"/>
</dbReference>
<dbReference type="InterPro" id="IPR037185">
    <property type="entry name" value="EmrE-like"/>
</dbReference>
<feature type="compositionally biased region" description="Basic and acidic residues" evidence="2">
    <location>
        <begin position="146"/>
        <end position="166"/>
    </location>
</feature>
<evidence type="ECO:0000313" key="8">
    <source>
        <dbReference type="Proteomes" id="UP000256970"/>
    </source>
</evidence>
<dbReference type="Pfam" id="PF00892">
    <property type="entry name" value="EamA"/>
    <property type="match status" value="1"/>
</dbReference>
<feature type="transmembrane region" description="Helical" evidence="3">
    <location>
        <begin position="440"/>
        <end position="462"/>
    </location>
</feature>
<accession>A0A383VHH4</accession>
<evidence type="ECO:0000256" key="4">
    <source>
        <dbReference type="SAM" id="SignalP"/>
    </source>
</evidence>
<feature type="domain" description="EamA" evidence="5">
    <location>
        <begin position="193"/>
        <end position="251"/>
    </location>
</feature>
<keyword evidence="3" id="KW-0812">Transmembrane</keyword>